<reference evidence="4 5" key="1">
    <citation type="submission" date="2023-01" db="EMBL/GenBank/DDBJ databases">
        <title>Analysis of 21 Apiospora genomes using comparative genomics revels a genus with tremendous synthesis potential of carbohydrate active enzymes and secondary metabolites.</title>
        <authorList>
            <person name="Sorensen T."/>
        </authorList>
    </citation>
    <scope>NUCLEOTIDE SEQUENCE [LARGE SCALE GENOMIC DNA]</scope>
    <source>
        <strain evidence="4 5">CBS 33761</strain>
    </source>
</reference>
<feature type="compositionally biased region" description="Gly residues" evidence="2">
    <location>
        <begin position="1579"/>
        <end position="1590"/>
    </location>
</feature>
<organism evidence="4 5">
    <name type="scientific">Apiospora rasikravindrae</name>
    <dbReference type="NCBI Taxonomy" id="990691"/>
    <lineage>
        <taxon>Eukaryota</taxon>
        <taxon>Fungi</taxon>
        <taxon>Dikarya</taxon>
        <taxon>Ascomycota</taxon>
        <taxon>Pezizomycotina</taxon>
        <taxon>Sordariomycetes</taxon>
        <taxon>Xylariomycetidae</taxon>
        <taxon>Amphisphaeriales</taxon>
        <taxon>Apiosporaceae</taxon>
        <taxon>Apiospora</taxon>
    </lineage>
</organism>
<feature type="compositionally biased region" description="Low complexity" evidence="2">
    <location>
        <begin position="1287"/>
        <end position="1298"/>
    </location>
</feature>
<accession>A0ABR1UAU2</accession>
<dbReference type="SUPFAM" id="SSF53474">
    <property type="entry name" value="alpha/beta-Hydrolases"/>
    <property type="match status" value="1"/>
</dbReference>
<dbReference type="PANTHER" id="PTHR48187">
    <property type="entry name" value="LD21810P"/>
    <property type="match status" value="1"/>
</dbReference>
<dbReference type="PANTHER" id="PTHR48187:SF2">
    <property type="entry name" value="LD21810P"/>
    <property type="match status" value="1"/>
</dbReference>
<comment type="caution">
    <text evidence="4">The sequence shown here is derived from an EMBL/GenBank/DDBJ whole genome shotgun (WGS) entry which is preliminary data.</text>
</comment>
<dbReference type="InterPro" id="IPR027417">
    <property type="entry name" value="P-loop_NTPase"/>
</dbReference>
<protein>
    <submittedName>
        <fullName evidence="4">LipA and NB-ARC domain-containing protein</fullName>
    </submittedName>
</protein>
<feature type="region of interest" description="Disordered" evidence="2">
    <location>
        <begin position="1544"/>
        <end position="1590"/>
    </location>
</feature>
<feature type="compositionally biased region" description="Low complexity" evidence="2">
    <location>
        <begin position="1211"/>
        <end position="1223"/>
    </location>
</feature>
<feature type="compositionally biased region" description="Low complexity" evidence="2">
    <location>
        <begin position="1246"/>
        <end position="1261"/>
    </location>
</feature>
<dbReference type="Gene3D" id="3.40.50.1820">
    <property type="entry name" value="alpha/beta hydrolase"/>
    <property type="match status" value="1"/>
</dbReference>
<gene>
    <name evidence="4" type="ORF">PG993_000417</name>
</gene>
<evidence type="ECO:0000256" key="2">
    <source>
        <dbReference type="SAM" id="MobiDB-lite"/>
    </source>
</evidence>
<feature type="compositionally biased region" description="Basic residues" evidence="2">
    <location>
        <begin position="1561"/>
        <end position="1570"/>
    </location>
</feature>
<feature type="compositionally biased region" description="Low complexity" evidence="2">
    <location>
        <begin position="1346"/>
        <end position="1378"/>
    </location>
</feature>
<dbReference type="Pfam" id="PF05057">
    <property type="entry name" value="DUF676"/>
    <property type="match status" value="1"/>
</dbReference>
<evidence type="ECO:0000313" key="5">
    <source>
        <dbReference type="Proteomes" id="UP001444661"/>
    </source>
</evidence>
<feature type="compositionally biased region" description="Polar residues" evidence="2">
    <location>
        <begin position="1407"/>
        <end position="1416"/>
    </location>
</feature>
<feature type="domain" description="DUF676" evidence="3">
    <location>
        <begin position="44"/>
        <end position="191"/>
    </location>
</feature>
<feature type="region of interest" description="Disordered" evidence="2">
    <location>
        <begin position="1057"/>
        <end position="1416"/>
    </location>
</feature>
<feature type="region of interest" description="Disordered" evidence="2">
    <location>
        <begin position="869"/>
        <end position="888"/>
    </location>
</feature>
<dbReference type="Gene3D" id="3.40.50.300">
    <property type="entry name" value="P-loop containing nucleotide triphosphate hydrolases"/>
    <property type="match status" value="1"/>
</dbReference>
<sequence length="1590" mass="176798">MAWSGLRLGRSGWLNLWPMGSINKQISRFETTAVYTHPDAKVDVVLVHGLNGDPQRTWTGKNDVFWPTDLLPQSLRNTRANILVYGYNADVYSKKHGVNPSDNFIFMHAQTLVTSLTHYRKDEQSSNNPIIWVCHSLGGILVKRALLYSNDLRASQHEDYRQIFVSTFGIIFLGTPHVGSDMGSWAVMLQGMSDAVVPKAFWHSESVLLKTLKRDNETLQNINNHFLDVYQRFKILMAHENHKTDLKGTKMLVVDAQSASPQLPGVTYFAIEATHSGMCKFESRNSPGYRTVAITIKEWAEEAPDVVSTRWRVEEEEKFARAQHEISERMQPWKPPVQLYLVPVIPIGVCAQADQVMSFCLMRSRRSQDLDNLNKSLSELKPPPLPDAVDRPNLPAPEEPEQGLEPPSQESTSDTAPSRDPLFVKPSSFKPNTLFKGREKEMKKLHKMLMDKERRSRGTSSVLIQSLPGGGKSHLARQYVFEHKDEYPGGVFWIRCKSLQELEYGYWDIARSVASKRIKHLDEVADTKKMVRAVHRWLSSNEDWLLVLDGVHFDYENLEDFIPFTKRTSIIYTSTEKTTPEDYQFDNPQVIALESLSAREAQELLLEEMGKSKPWNSDDLSRAHELVQLMERLPLMIHVAALHLKATREPLSKYLRSYRSRPKAGNLPAYRAVKEQLQHRGNVAALNLMSLIAFFGQHVPVEMLALGLRALDKRTPMKTHDPQTRRSSLNSTLKVLIAFALVERNENDQVSSNSGQSSRSVDMDQDSLDILRIHSIVQAFFIDTLADEKQAAFWLERAVRVFCRAFDESDRRIREDSTTGLPEDYRRFLIHGKKLASSIDRFEWKYPELAVPREELELRLEGIQDRVDQLSKRKRSNDEEGSGELPLVSVFERTSSSSEAESVSTPPSDPSLIEWNLWDDSTAPLESPSVYSPGDYNPYHWHVTWPYGMPEVDDDSVSRTVTPEQAPTEVFESISVPEEYEPVIRVPSSSHRTVKRHVERRYRDHAGAWRASPQILSDPRVSLSRETVKGFISHTNTHGHDDNGSIFLPSSSTRVTANSDAESKLTKISKVNPPPPRESGDPIFDMSKPPVTEAPPIRPKLIAGRPSYTGNPYTESSSPEEETPIPTFSHVVGSYPAPSSSYTAHTIKRLKENEKPVSSDGLSPIRVSSPLAAEPLASDMPDGNGSTAPEHASPAPQRASPKLPSPPLGGRTSRPPSDPPSRTAHSSPSQYTGPFRPPPIPVEVNTSSALRTSPTSSSNSVRRLELHGRPEPTFANITEEPGHHLSHSVSSIQSQSAQPPYPHTVPVHPAGYPPITVHPAPWAAPIDQHPQGYSSQPMSRDHSHQSSHSTHSLPLPHSPTSQYRSSSPLARSASQSPQVMQKPRSRRPSVVETEPSPRLASFELESPPTSYDLYNNSINRGRRRAESGAGASIISNTSGTISAGPVMGGVYPGALSNDSGEMRKHSKFWSRLGRRGRSLGSQHRRTESAGGRLKRSPKVSPDLRGAAFEAVGRHSIEGGETMSRAGTGASGGIRLADGSIVEFGSSSPLPSNGTGGPNRRLVSRRWSSRGKVKDKGKGSSNGGIGLGILG</sequence>
<proteinExistence type="inferred from homology"/>
<dbReference type="SUPFAM" id="SSF52540">
    <property type="entry name" value="P-loop containing nucleoside triphosphate hydrolases"/>
    <property type="match status" value="1"/>
</dbReference>
<evidence type="ECO:0000259" key="3">
    <source>
        <dbReference type="Pfam" id="PF05057"/>
    </source>
</evidence>
<evidence type="ECO:0000256" key="1">
    <source>
        <dbReference type="ARBA" id="ARBA00007920"/>
    </source>
</evidence>
<name>A0ABR1UAU2_9PEZI</name>
<dbReference type="Proteomes" id="UP001444661">
    <property type="component" value="Unassembled WGS sequence"/>
</dbReference>
<feature type="region of interest" description="Disordered" evidence="2">
    <location>
        <begin position="374"/>
        <end position="436"/>
    </location>
</feature>
<comment type="similarity">
    <text evidence="1">Belongs to the putative lipase ROG1 family.</text>
</comment>
<evidence type="ECO:0000313" key="4">
    <source>
        <dbReference type="EMBL" id="KAK8055190.1"/>
    </source>
</evidence>
<keyword evidence="5" id="KW-1185">Reference proteome</keyword>
<dbReference type="InterPro" id="IPR007751">
    <property type="entry name" value="DUF676_lipase-like"/>
</dbReference>
<dbReference type="EMBL" id="JAQQWK010000001">
    <property type="protein sequence ID" value="KAK8055190.1"/>
    <property type="molecule type" value="Genomic_DNA"/>
</dbReference>
<dbReference type="InterPro" id="IPR029058">
    <property type="entry name" value="AB_hydrolase_fold"/>
</dbReference>
<feature type="region of interest" description="Disordered" evidence="2">
    <location>
        <begin position="1475"/>
        <end position="1500"/>
    </location>
</feature>